<feature type="transmembrane region" description="Helical" evidence="1">
    <location>
        <begin position="401"/>
        <end position="421"/>
    </location>
</feature>
<name>A0A853BME1_9ACTN</name>
<gene>
    <name evidence="4" type="ORF">HNR12_001939</name>
</gene>
<sequence length="516" mass="52946">MFASLTTGCGRAPRRRAPALITLLTAAALTAAPVAPALAADAPGGSGGPAGGLTAEAVDAYMADYLDSAALPGASVAVTRGDEVVVTAGYGTDSTGAPMTARTPMGLASVSKAFTALAVMRLVEEGRVELDRRVTDYLPEFATADPRGSDITVRQLLTHTSGMSDRGFHEKSEPAPNSLRGAVERLRAAEMTAEPGARFSYHNPNFHVAARLVEEVSGQPFADYLDEHVYTPLGMDDTVTVDTAAEVFEAGTPTGHIAAFGVPFAVTEPTSFYNGAGGMVSTADDMAAWLIAQNNGGRGPEGESVLSAEGIAATHTPAAGVPDDTHGLGWEVAETGAGNPLVEHGGIQFTYTAYQALLPESGYGIAVMANTGLGRNDAQAITAGLIALAEGEEPPGPSSTALLAVDLVTGALAVAAAALGVRGVRRAGAWVEARRGRPAWATVLRLLPYAAVVGVAAGVNRLIAPLAAGRDLAWTHLFYLAPVAWTWLMVSALACLAVLAARGLRAARTRRSRAAG</sequence>
<feature type="transmembrane region" description="Helical" evidence="1">
    <location>
        <begin position="484"/>
        <end position="504"/>
    </location>
</feature>
<feature type="transmembrane region" description="Helical" evidence="1">
    <location>
        <begin position="442"/>
        <end position="464"/>
    </location>
</feature>
<reference evidence="4 5" key="1">
    <citation type="submission" date="2020-07" db="EMBL/GenBank/DDBJ databases">
        <title>Sequencing the genomes of 1000 actinobacteria strains.</title>
        <authorList>
            <person name="Klenk H.-P."/>
        </authorList>
    </citation>
    <scope>NUCLEOTIDE SEQUENCE [LARGE SCALE GENOMIC DNA]</scope>
    <source>
        <strain evidence="4 5">DSM 45927</strain>
    </source>
</reference>
<dbReference type="Proteomes" id="UP000575985">
    <property type="component" value="Unassembled WGS sequence"/>
</dbReference>
<proteinExistence type="predicted"/>
<dbReference type="AlphaFoldDB" id="A0A853BME1"/>
<feature type="signal peptide" evidence="2">
    <location>
        <begin position="1"/>
        <end position="39"/>
    </location>
</feature>
<comment type="caution">
    <text evidence="4">The sequence shown here is derived from an EMBL/GenBank/DDBJ whole genome shotgun (WGS) entry which is preliminary data.</text>
</comment>
<keyword evidence="1" id="KW-0812">Transmembrane</keyword>
<dbReference type="InterPro" id="IPR012338">
    <property type="entry name" value="Beta-lactam/transpept-like"/>
</dbReference>
<keyword evidence="1" id="KW-0472">Membrane</keyword>
<keyword evidence="2" id="KW-0732">Signal</keyword>
<dbReference type="PANTHER" id="PTHR46825">
    <property type="entry name" value="D-ALANYL-D-ALANINE-CARBOXYPEPTIDASE/ENDOPEPTIDASE AMPH"/>
    <property type="match status" value="1"/>
</dbReference>
<accession>A0A853BME1</accession>
<feature type="domain" description="Beta-lactamase-related" evidence="3">
    <location>
        <begin position="58"/>
        <end position="381"/>
    </location>
</feature>
<feature type="chain" id="PRO_5032579557" evidence="2">
    <location>
        <begin position="40"/>
        <end position="516"/>
    </location>
</feature>
<dbReference type="RefSeq" id="WP_338119746.1">
    <property type="nucleotide sequence ID" value="NZ_JACCFO010000001.1"/>
</dbReference>
<dbReference type="Pfam" id="PF00144">
    <property type="entry name" value="Beta-lactamase"/>
    <property type="match status" value="1"/>
</dbReference>
<dbReference type="SUPFAM" id="SSF56601">
    <property type="entry name" value="beta-lactamase/transpeptidase-like"/>
    <property type="match status" value="1"/>
</dbReference>
<protein>
    <submittedName>
        <fullName evidence="4">CubicO group peptidase (Beta-lactamase class C family)</fullName>
    </submittedName>
</protein>
<evidence type="ECO:0000256" key="2">
    <source>
        <dbReference type="SAM" id="SignalP"/>
    </source>
</evidence>
<dbReference type="InterPro" id="IPR050491">
    <property type="entry name" value="AmpC-like"/>
</dbReference>
<organism evidence="4 5">
    <name type="scientific">Streptomonospora nanhaiensis</name>
    <dbReference type="NCBI Taxonomy" id="1323731"/>
    <lineage>
        <taxon>Bacteria</taxon>
        <taxon>Bacillati</taxon>
        <taxon>Actinomycetota</taxon>
        <taxon>Actinomycetes</taxon>
        <taxon>Streptosporangiales</taxon>
        <taxon>Nocardiopsidaceae</taxon>
        <taxon>Streptomonospora</taxon>
    </lineage>
</organism>
<dbReference type="PANTHER" id="PTHR46825:SF9">
    <property type="entry name" value="BETA-LACTAMASE-RELATED DOMAIN-CONTAINING PROTEIN"/>
    <property type="match status" value="1"/>
</dbReference>
<evidence type="ECO:0000256" key="1">
    <source>
        <dbReference type="SAM" id="Phobius"/>
    </source>
</evidence>
<dbReference type="EMBL" id="JACCFO010000001">
    <property type="protein sequence ID" value="NYI95662.1"/>
    <property type="molecule type" value="Genomic_DNA"/>
</dbReference>
<evidence type="ECO:0000313" key="4">
    <source>
        <dbReference type="EMBL" id="NYI95662.1"/>
    </source>
</evidence>
<evidence type="ECO:0000259" key="3">
    <source>
        <dbReference type="Pfam" id="PF00144"/>
    </source>
</evidence>
<evidence type="ECO:0000313" key="5">
    <source>
        <dbReference type="Proteomes" id="UP000575985"/>
    </source>
</evidence>
<keyword evidence="5" id="KW-1185">Reference proteome</keyword>
<dbReference type="InterPro" id="IPR001466">
    <property type="entry name" value="Beta-lactam-related"/>
</dbReference>
<dbReference type="Gene3D" id="3.40.710.10">
    <property type="entry name" value="DD-peptidase/beta-lactamase superfamily"/>
    <property type="match status" value="1"/>
</dbReference>
<keyword evidence="1" id="KW-1133">Transmembrane helix</keyword>